<evidence type="ECO:0000256" key="10">
    <source>
        <dbReference type="ARBA" id="ARBA00023180"/>
    </source>
</evidence>
<keyword evidence="13" id="KW-0479">Metal-binding</keyword>
<evidence type="ECO:0000256" key="6">
    <source>
        <dbReference type="ARBA" id="ARBA00022968"/>
    </source>
</evidence>
<feature type="region of interest" description="Disordered" evidence="16">
    <location>
        <begin position="432"/>
        <end position="453"/>
    </location>
</feature>
<dbReference type="GO" id="GO:0046872">
    <property type="term" value="F:metal ion binding"/>
    <property type="evidence" value="ECO:0007669"/>
    <property type="project" value="UniProtKB-KW"/>
</dbReference>
<organism evidence="17">
    <name type="scientific">Prunus dulcis</name>
    <name type="common">Almond</name>
    <name type="synonym">Amygdalus dulcis</name>
    <dbReference type="NCBI Taxonomy" id="3755"/>
    <lineage>
        <taxon>Eukaryota</taxon>
        <taxon>Viridiplantae</taxon>
        <taxon>Streptophyta</taxon>
        <taxon>Embryophyta</taxon>
        <taxon>Tracheophyta</taxon>
        <taxon>Spermatophyta</taxon>
        <taxon>Magnoliopsida</taxon>
        <taxon>eudicotyledons</taxon>
        <taxon>Gunneridae</taxon>
        <taxon>Pentapetalae</taxon>
        <taxon>rosids</taxon>
        <taxon>fabids</taxon>
        <taxon>Rosales</taxon>
        <taxon>Rosaceae</taxon>
        <taxon>Amygdaloideae</taxon>
        <taxon>Amygdaleae</taxon>
        <taxon>Prunus</taxon>
    </lineage>
</organism>
<sequence>MADRPYVNGVGSPFSVQSPSPKLLSSSRYSPPFPSAILAFTVTIRRFVAGVLFHRPNRKGQQWRRVFYRCLLFFFLGFLLGLLPFGHVDDDEEIRGRSFNFDIKPSHVNVQFDNDNTDRVVKRREDLVVDVSLGVVESRGELVPRKQLIIVTPTYNRALQAYFLNRLGQLLRLVPPPLLWIVVENKAASFETAEILRKSSVMYRHLVCGNNSTSAKDRGVYQRNTALEHIERHTLDGIVYFADDDNIYSLDLFDRLRDISRFGTWPVAMLAQSKNKAILEGPVCNGTQVIGWHTNEKSKRLRRFHVDMSGFAFNSTILWDPKRWHRPTYVPIRQLDTVKEGFQETTFIEQVVEDERQMESMPTGCSKVMNWHLHLQAHSLVYPKGWQLQKNLDIYIFVTVLEFHVGGSLPLNRSLLDFGTIKAFSSLVEPDRQRQTNRRFTNSSYTPPKQGRG</sequence>
<evidence type="ECO:0000256" key="1">
    <source>
        <dbReference type="ARBA" id="ARBA00004323"/>
    </source>
</evidence>
<evidence type="ECO:0000256" key="13">
    <source>
        <dbReference type="PIRSR" id="PIRSR605027-3"/>
    </source>
</evidence>
<keyword evidence="7 15" id="KW-1133">Transmembrane helix</keyword>
<evidence type="ECO:0000256" key="4">
    <source>
        <dbReference type="ARBA" id="ARBA00022679"/>
    </source>
</evidence>
<feature type="transmembrane region" description="Helical" evidence="15">
    <location>
        <begin position="66"/>
        <end position="85"/>
    </location>
</feature>
<evidence type="ECO:0000256" key="12">
    <source>
        <dbReference type="PIRSR" id="PIRSR605027-1"/>
    </source>
</evidence>
<evidence type="ECO:0000256" key="16">
    <source>
        <dbReference type="SAM" id="MobiDB-lite"/>
    </source>
</evidence>
<feature type="compositionally biased region" description="Polar residues" evidence="16">
    <location>
        <begin position="438"/>
        <end position="447"/>
    </location>
</feature>
<proteinExistence type="inferred from homology"/>
<accession>A0A4Y1QVP0</accession>
<evidence type="ECO:0000313" key="17">
    <source>
        <dbReference type="EMBL" id="BBG95933.1"/>
    </source>
</evidence>
<dbReference type="Pfam" id="PF03360">
    <property type="entry name" value="Glyco_transf_43"/>
    <property type="match status" value="1"/>
</dbReference>
<evidence type="ECO:0000256" key="14">
    <source>
        <dbReference type="PIRSR" id="PIRSR605027-4"/>
    </source>
</evidence>
<dbReference type="Gene3D" id="3.90.550.10">
    <property type="entry name" value="Spore Coat Polysaccharide Biosynthesis Protein SpsA, Chain A"/>
    <property type="match status" value="1"/>
</dbReference>
<evidence type="ECO:0000256" key="2">
    <source>
        <dbReference type="ARBA" id="ARBA00007706"/>
    </source>
</evidence>
<keyword evidence="3" id="KW-0328">Glycosyltransferase</keyword>
<dbReference type="AlphaFoldDB" id="A0A4Y1QVP0"/>
<name>A0A4Y1QVP0_PRUDU</name>
<keyword evidence="5 15" id="KW-0812">Transmembrane</keyword>
<dbReference type="InterPro" id="IPR029044">
    <property type="entry name" value="Nucleotide-diphossugar_trans"/>
</dbReference>
<comment type="subcellular location">
    <subcellularLocation>
        <location evidence="1 15">Golgi apparatus membrane</location>
        <topology evidence="1 15">Single-pass type II membrane protein</topology>
    </subcellularLocation>
</comment>
<keyword evidence="9 15" id="KW-0472">Membrane</keyword>
<comment type="cofactor">
    <cofactor evidence="13">
        <name>Mn(2+)</name>
        <dbReference type="ChEBI" id="CHEBI:29035"/>
    </cofactor>
</comment>
<comment type="caution">
    <text evidence="15">Lacks conserved residue(s) required for the propagation of feature annotation.</text>
</comment>
<keyword evidence="4 15" id="KW-0808">Transferase</keyword>
<dbReference type="SUPFAM" id="SSF53448">
    <property type="entry name" value="Nucleotide-diphospho-sugar transferases"/>
    <property type="match status" value="1"/>
</dbReference>
<dbReference type="PANTHER" id="PTHR10896:SF65">
    <property type="entry name" value="GALACTOSYLGALACTOSYLXYLOSYLPROTEIN 3-BETA-GLUCURONOSYLTRANSFERASE 3"/>
    <property type="match status" value="1"/>
</dbReference>
<dbReference type="InterPro" id="IPR005027">
    <property type="entry name" value="Glyco_trans_43"/>
</dbReference>
<dbReference type="FunFam" id="3.90.550.10:FF:000064">
    <property type="entry name" value="Glycosyltransferases"/>
    <property type="match status" value="1"/>
</dbReference>
<dbReference type="GO" id="GO:0071555">
    <property type="term" value="P:cell wall organization"/>
    <property type="evidence" value="ECO:0007669"/>
    <property type="project" value="UniProtKB-KW"/>
</dbReference>
<dbReference type="EC" id="2.4.-.-" evidence="15"/>
<gene>
    <name evidence="17" type="ORF">Prudu_004597</name>
</gene>
<evidence type="ECO:0000256" key="7">
    <source>
        <dbReference type="ARBA" id="ARBA00022989"/>
    </source>
</evidence>
<feature type="binding site" evidence="13">
    <location>
        <position position="245"/>
    </location>
    <ligand>
        <name>Mn(2+)</name>
        <dbReference type="ChEBI" id="CHEBI:29035"/>
    </ligand>
</feature>
<keyword evidence="11 15" id="KW-0961">Cell wall biogenesis/degradation</keyword>
<evidence type="ECO:0000256" key="11">
    <source>
        <dbReference type="ARBA" id="ARBA00023316"/>
    </source>
</evidence>
<comment type="function">
    <text evidence="15">Involved in the synthesis of glucuronoxylan hemicellulose in secondary cell walls.</text>
</comment>
<evidence type="ECO:0000256" key="9">
    <source>
        <dbReference type="ARBA" id="ARBA00023136"/>
    </source>
</evidence>
<comment type="similarity">
    <text evidence="2 15">Belongs to the glycosyltransferase 43 family.</text>
</comment>
<feature type="site" description="Interaction with galactose moiety of substrate glycoprotein" evidence="14">
    <location>
        <position position="280"/>
    </location>
</feature>
<dbReference type="GO" id="GO:0000139">
    <property type="term" value="C:Golgi membrane"/>
    <property type="evidence" value="ECO:0007669"/>
    <property type="project" value="UniProtKB-SubCell"/>
</dbReference>
<keyword evidence="13" id="KW-0464">Manganese</keyword>
<evidence type="ECO:0000256" key="8">
    <source>
        <dbReference type="ARBA" id="ARBA00023034"/>
    </source>
</evidence>
<feature type="active site" description="Proton donor/acceptor" evidence="12">
    <location>
        <position position="344"/>
    </location>
</feature>
<dbReference type="GO" id="GO:0009834">
    <property type="term" value="P:plant-type secondary cell wall biogenesis"/>
    <property type="evidence" value="ECO:0007669"/>
    <property type="project" value="TreeGrafter"/>
</dbReference>
<keyword evidence="10" id="KW-0325">Glycoprotein</keyword>
<keyword evidence="6 15" id="KW-0735">Signal-anchor</keyword>
<dbReference type="CDD" id="cd00218">
    <property type="entry name" value="GlcAT-I"/>
    <property type="match status" value="1"/>
</dbReference>
<dbReference type="GO" id="GO:0015018">
    <property type="term" value="F:galactosylgalactosylxylosylprotein 3-beta-glucuronosyltransferase activity"/>
    <property type="evidence" value="ECO:0007669"/>
    <property type="project" value="InterPro"/>
</dbReference>
<feature type="transmembrane region" description="Helical" evidence="15">
    <location>
        <begin position="33"/>
        <end position="54"/>
    </location>
</feature>
<protein>
    <recommendedName>
        <fullName evidence="15">Glycosyltransferases</fullName>
        <ecNumber evidence="15">2.4.-.-</ecNumber>
    </recommendedName>
</protein>
<evidence type="ECO:0000256" key="5">
    <source>
        <dbReference type="ARBA" id="ARBA00022692"/>
    </source>
</evidence>
<dbReference type="GO" id="GO:0042285">
    <property type="term" value="F:xylosyltransferase activity"/>
    <property type="evidence" value="ECO:0007669"/>
    <property type="project" value="TreeGrafter"/>
</dbReference>
<evidence type="ECO:0000256" key="15">
    <source>
        <dbReference type="RuleBase" id="RU363127"/>
    </source>
</evidence>
<keyword evidence="8 15" id="KW-0333">Golgi apparatus</keyword>
<dbReference type="PANTHER" id="PTHR10896">
    <property type="entry name" value="GALACTOSYLGALACTOSYLXYLOSYLPROTEIN 3-BETA-GLUCURONOSYLTRANSFERASE BETA-1,3-GLUCURONYLTRANSFERASE"/>
    <property type="match status" value="1"/>
</dbReference>
<evidence type="ECO:0000256" key="3">
    <source>
        <dbReference type="ARBA" id="ARBA00022676"/>
    </source>
</evidence>
<reference evidence="17" key="1">
    <citation type="journal article" date="2019" name="Science">
        <title>Mutation of a bHLH transcription factor allowed almond domestication.</title>
        <authorList>
            <person name="Sanchez-Perez R."/>
            <person name="Pavan S."/>
            <person name="Mazzeo R."/>
            <person name="Moldovan C."/>
            <person name="Aiese Cigliano R."/>
            <person name="Del Cueto J."/>
            <person name="Ricciardi F."/>
            <person name="Lotti C."/>
            <person name="Ricciardi L."/>
            <person name="Dicenta F."/>
            <person name="Lopez-Marques R.L."/>
            <person name="Lindberg Moller B."/>
        </authorList>
    </citation>
    <scope>NUCLEOTIDE SEQUENCE</scope>
</reference>
<dbReference type="GO" id="GO:0010417">
    <property type="term" value="P:glucuronoxylan biosynthetic process"/>
    <property type="evidence" value="ECO:0007669"/>
    <property type="project" value="TreeGrafter"/>
</dbReference>
<dbReference type="EMBL" id="AP019297">
    <property type="protein sequence ID" value="BBG95933.1"/>
    <property type="molecule type" value="Genomic_DNA"/>
</dbReference>